<reference evidence="8" key="1">
    <citation type="submission" date="2020-10" db="EMBL/GenBank/DDBJ databases">
        <authorList>
            <person name="Gilroy R."/>
        </authorList>
    </citation>
    <scope>NUCLEOTIDE SEQUENCE</scope>
    <source>
        <strain evidence="8">CHK152-2994</strain>
    </source>
</reference>
<evidence type="ECO:0000256" key="4">
    <source>
        <dbReference type="ARBA" id="ARBA00023143"/>
    </source>
</evidence>
<evidence type="ECO:0000256" key="5">
    <source>
        <dbReference type="ARBA" id="ARBA00024934"/>
    </source>
</evidence>
<comment type="function">
    <text evidence="5 6">Structural component of flagellum, the bacterial motility apparatus. Part of the rod structure of flagellar basal body.</text>
</comment>
<protein>
    <recommendedName>
        <fullName evidence="3 6">Flagellar basal body rod protein FlgB</fullName>
    </recommendedName>
</protein>
<dbReference type="AlphaFoldDB" id="A0A9D1K469"/>
<comment type="similarity">
    <text evidence="2 6">Belongs to the flagella basal body rod proteins family.</text>
</comment>
<dbReference type="GO" id="GO:0071973">
    <property type="term" value="P:bacterial-type flagellum-dependent cell motility"/>
    <property type="evidence" value="ECO:0007669"/>
    <property type="project" value="InterPro"/>
</dbReference>
<gene>
    <name evidence="8" type="ORF">IAD41_06530</name>
</gene>
<dbReference type="PIRSF" id="PIRSF002889">
    <property type="entry name" value="Rod_FlgB"/>
    <property type="match status" value="1"/>
</dbReference>
<evidence type="ECO:0000256" key="6">
    <source>
        <dbReference type="PIRNR" id="PIRNR002889"/>
    </source>
</evidence>
<comment type="subunit">
    <text evidence="6">The basal body constitutes a major portion of the flagellar organelle and consists of a number of rings mounted on a central rod.</text>
</comment>
<evidence type="ECO:0000256" key="1">
    <source>
        <dbReference type="ARBA" id="ARBA00004117"/>
    </source>
</evidence>
<keyword evidence="4 6" id="KW-0975">Bacterial flagellum</keyword>
<dbReference type="InterPro" id="IPR006300">
    <property type="entry name" value="FlgB"/>
</dbReference>
<comment type="caution">
    <text evidence="8">The sequence shown here is derived from an EMBL/GenBank/DDBJ whole genome shotgun (WGS) entry which is preliminary data.</text>
</comment>
<evidence type="ECO:0000313" key="9">
    <source>
        <dbReference type="Proteomes" id="UP000824139"/>
    </source>
</evidence>
<proteinExistence type="inferred from homology"/>
<evidence type="ECO:0000313" key="8">
    <source>
        <dbReference type="EMBL" id="HIS83241.1"/>
    </source>
</evidence>
<reference evidence="8" key="2">
    <citation type="journal article" date="2021" name="PeerJ">
        <title>Extensive microbial diversity within the chicken gut microbiome revealed by metagenomics and culture.</title>
        <authorList>
            <person name="Gilroy R."/>
            <person name="Ravi A."/>
            <person name="Getino M."/>
            <person name="Pursley I."/>
            <person name="Horton D.L."/>
            <person name="Alikhan N.F."/>
            <person name="Baker D."/>
            <person name="Gharbi K."/>
            <person name="Hall N."/>
            <person name="Watson M."/>
            <person name="Adriaenssens E.M."/>
            <person name="Foster-Nyarko E."/>
            <person name="Jarju S."/>
            <person name="Secka A."/>
            <person name="Antonio M."/>
            <person name="Oren A."/>
            <person name="Chaudhuri R.R."/>
            <person name="La Ragione R."/>
            <person name="Hildebrand F."/>
            <person name="Pallen M.J."/>
        </authorList>
    </citation>
    <scope>NUCLEOTIDE SEQUENCE</scope>
    <source>
        <strain evidence="8">CHK152-2994</strain>
    </source>
</reference>
<dbReference type="Pfam" id="PF00460">
    <property type="entry name" value="Flg_bb_rod"/>
    <property type="match status" value="1"/>
</dbReference>
<feature type="domain" description="Flagellar basal body rod protein N-terminal" evidence="7">
    <location>
        <begin position="20"/>
        <end position="37"/>
    </location>
</feature>
<dbReference type="GO" id="GO:0030694">
    <property type="term" value="C:bacterial-type flagellum basal body, rod"/>
    <property type="evidence" value="ECO:0007669"/>
    <property type="project" value="InterPro"/>
</dbReference>
<dbReference type="EMBL" id="DVJO01000143">
    <property type="protein sequence ID" value="HIS83241.1"/>
    <property type="molecule type" value="Genomic_DNA"/>
</dbReference>
<comment type="subcellular location">
    <subcellularLocation>
        <location evidence="1 6">Bacterial flagellum basal body</location>
    </subcellularLocation>
</comment>
<evidence type="ECO:0000256" key="3">
    <source>
        <dbReference type="ARBA" id="ARBA00014376"/>
    </source>
</evidence>
<dbReference type="InterPro" id="IPR001444">
    <property type="entry name" value="Flag_bb_rod_N"/>
</dbReference>
<sequence length="115" mass="13018">MFTPLDHMGKVGLMMDLITQRQVALGSNLANMDTPGYVRRDVDFSEYLGSMNSPLETKLSERLGASAVISQRTYEEIRPDKELMELQQNALLYTMATRRMSNIITEMKTVINVGK</sequence>
<evidence type="ECO:0000256" key="2">
    <source>
        <dbReference type="ARBA" id="ARBA00009677"/>
    </source>
</evidence>
<evidence type="ECO:0000259" key="7">
    <source>
        <dbReference type="Pfam" id="PF00460"/>
    </source>
</evidence>
<accession>A0A9D1K469</accession>
<name>A0A9D1K469_9BACT</name>
<organism evidence="8 9">
    <name type="scientific">Candidatus Scatenecus faecavium</name>
    <dbReference type="NCBI Taxonomy" id="2840915"/>
    <lineage>
        <taxon>Bacteria</taxon>
        <taxon>Candidatus Scatenecus</taxon>
    </lineage>
</organism>
<dbReference type="Proteomes" id="UP000824139">
    <property type="component" value="Unassembled WGS sequence"/>
</dbReference>